<sequence>MQLIALLLSSPSCTFLQSSPISSATGAHHDPSSGASEGKNLPSPPTRLLLKPEEKQPSCNSSSPSSSYTFVAMAIAAAAAAATGPT</sequence>
<evidence type="ECO:0000313" key="2">
    <source>
        <dbReference type="EMBL" id="CAK9268711.1"/>
    </source>
</evidence>
<dbReference type="Proteomes" id="UP001497444">
    <property type="component" value="Chromosome 2"/>
</dbReference>
<accession>A0ABP0WRC2</accession>
<evidence type="ECO:0008006" key="4">
    <source>
        <dbReference type="Google" id="ProtNLM"/>
    </source>
</evidence>
<feature type="compositionally biased region" description="Low complexity" evidence="1">
    <location>
        <begin position="57"/>
        <end position="66"/>
    </location>
</feature>
<gene>
    <name evidence="2" type="ORF">CSSPJE1EN1_LOCUS14189</name>
</gene>
<evidence type="ECO:0000313" key="3">
    <source>
        <dbReference type="Proteomes" id="UP001497444"/>
    </source>
</evidence>
<feature type="region of interest" description="Disordered" evidence="1">
    <location>
        <begin position="19"/>
        <end position="66"/>
    </location>
</feature>
<organism evidence="2 3">
    <name type="scientific">Sphagnum jensenii</name>
    <dbReference type="NCBI Taxonomy" id="128206"/>
    <lineage>
        <taxon>Eukaryota</taxon>
        <taxon>Viridiplantae</taxon>
        <taxon>Streptophyta</taxon>
        <taxon>Embryophyta</taxon>
        <taxon>Bryophyta</taxon>
        <taxon>Sphagnophytina</taxon>
        <taxon>Sphagnopsida</taxon>
        <taxon>Sphagnales</taxon>
        <taxon>Sphagnaceae</taxon>
        <taxon>Sphagnum</taxon>
    </lineage>
</organism>
<proteinExistence type="predicted"/>
<keyword evidence="3" id="KW-1185">Reference proteome</keyword>
<dbReference type="EMBL" id="OZ020097">
    <property type="protein sequence ID" value="CAK9268711.1"/>
    <property type="molecule type" value="Genomic_DNA"/>
</dbReference>
<name>A0ABP0WRC2_9BRYO</name>
<reference evidence="2 3" key="1">
    <citation type="submission" date="2024-02" db="EMBL/GenBank/DDBJ databases">
        <authorList>
            <consortium name="ELIXIR-Norway"/>
            <consortium name="Elixir Norway"/>
        </authorList>
    </citation>
    <scope>NUCLEOTIDE SEQUENCE [LARGE SCALE GENOMIC DNA]</scope>
</reference>
<evidence type="ECO:0000256" key="1">
    <source>
        <dbReference type="SAM" id="MobiDB-lite"/>
    </source>
</evidence>
<protein>
    <recommendedName>
        <fullName evidence="4">Secreted protein</fullName>
    </recommendedName>
</protein>